<evidence type="ECO:0000313" key="1">
    <source>
        <dbReference type="EMBL" id="CAL1378261.1"/>
    </source>
</evidence>
<proteinExistence type="predicted"/>
<dbReference type="EMBL" id="OZ034816">
    <property type="protein sequence ID" value="CAL1378261.1"/>
    <property type="molecule type" value="Genomic_DNA"/>
</dbReference>
<keyword evidence="2" id="KW-1185">Reference proteome</keyword>
<dbReference type="Proteomes" id="UP001497516">
    <property type="component" value="Chromosome 3"/>
</dbReference>
<evidence type="ECO:0000313" key="2">
    <source>
        <dbReference type="Proteomes" id="UP001497516"/>
    </source>
</evidence>
<name>A0AAV2DX72_9ROSI</name>
<gene>
    <name evidence="1" type="ORF">LTRI10_LOCUS19858</name>
</gene>
<reference evidence="1 2" key="1">
    <citation type="submission" date="2024-04" db="EMBL/GenBank/DDBJ databases">
        <authorList>
            <person name="Fracassetti M."/>
        </authorList>
    </citation>
    <scope>NUCLEOTIDE SEQUENCE [LARGE SCALE GENOMIC DNA]</scope>
</reference>
<accession>A0AAV2DX72</accession>
<protein>
    <submittedName>
        <fullName evidence="1">Uncharacterized protein</fullName>
    </submittedName>
</protein>
<dbReference type="AlphaFoldDB" id="A0AAV2DX72"/>
<organism evidence="1 2">
    <name type="scientific">Linum trigynum</name>
    <dbReference type="NCBI Taxonomy" id="586398"/>
    <lineage>
        <taxon>Eukaryota</taxon>
        <taxon>Viridiplantae</taxon>
        <taxon>Streptophyta</taxon>
        <taxon>Embryophyta</taxon>
        <taxon>Tracheophyta</taxon>
        <taxon>Spermatophyta</taxon>
        <taxon>Magnoliopsida</taxon>
        <taxon>eudicotyledons</taxon>
        <taxon>Gunneridae</taxon>
        <taxon>Pentapetalae</taxon>
        <taxon>rosids</taxon>
        <taxon>fabids</taxon>
        <taxon>Malpighiales</taxon>
        <taxon>Linaceae</taxon>
        <taxon>Linum</taxon>
    </lineage>
</organism>
<sequence length="87" mass="9651">MTTVAATASKDPRCQKDKVALFSQSTCIAYSRTQSFIVNLSLLIATATHYLVKTELELEQLSLKLVFHSRPSPNLNPSPYNDAIHQS</sequence>